<comment type="caution">
    <text evidence="1">The sequence shown here is derived from an EMBL/GenBank/DDBJ whole genome shotgun (WGS) entry which is preliminary data.</text>
</comment>
<evidence type="ECO:0000313" key="2">
    <source>
        <dbReference type="Proteomes" id="UP001233999"/>
    </source>
</evidence>
<sequence length="149" mass="17229">VNFRQAASATSLFILGSCFKSHSLQKITMFKRHTTWATKGLPAPLALVESKNVILPALHKSPRRITEKKDEVDKFGKKRFMLLHNLQKNGFEIAYKEHTKAPTFRSLYERTSSIKLSMKNPEYMDGEQATKCELLIPRQMHYSEIVKFK</sequence>
<dbReference type="AlphaFoldDB" id="A0AAD7ZBP4"/>
<keyword evidence="2" id="KW-1185">Reference proteome</keyword>
<feature type="non-terminal residue" evidence="1">
    <location>
        <position position="149"/>
    </location>
</feature>
<gene>
    <name evidence="1" type="ORF">L9F63_005833</name>
</gene>
<organism evidence="1 2">
    <name type="scientific">Diploptera punctata</name>
    <name type="common">Pacific beetle cockroach</name>
    <dbReference type="NCBI Taxonomy" id="6984"/>
    <lineage>
        <taxon>Eukaryota</taxon>
        <taxon>Metazoa</taxon>
        <taxon>Ecdysozoa</taxon>
        <taxon>Arthropoda</taxon>
        <taxon>Hexapoda</taxon>
        <taxon>Insecta</taxon>
        <taxon>Pterygota</taxon>
        <taxon>Neoptera</taxon>
        <taxon>Polyneoptera</taxon>
        <taxon>Dictyoptera</taxon>
        <taxon>Blattodea</taxon>
        <taxon>Blaberoidea</taxon>
        <taxon>Blaberidae</taxon>
        <taxon>Diplopterinae</taxon>
        <taxon>Diploptera</taxon>
    </lineage>
</organism>
<proteinExistence type="predicted"/>
<accession>A0AAD7ZBP4</accession>
<protein>
    <submittedName>
        <fullName evidence="1">Uncharacterized protein</fullName>
    </submittedName>
</protein>
<reference evidence="1" key="2">
    <citation type="submission" date="2023-05" db="EMBL/GenBank/DDBJ databases">
        <authorList>
            <person name="Fouks B."/>
        </authorList>
    </citation>
    <scope>NUCLEOTIDE SEQUENCE</scope>
    <source>
        <strain evidence="1">Stay&amp;Tobe</strain>
        <tissue evidence="1">Testes</tissue>
    </source>
</reference>
<dbReference type="EMBL" id="JASPKZ010009353">
    <property type="protein sequence ID" value="KAJ9577566.1"/>
    <property type="molecule type" value="Genomic_DNA"/>
</dbReference>
<evidence type="ECO:0000313" key="1">
    <source>
        <dbReference type="EMBL" id="KAJ9577566.1"/>
    </source>
</evidence>
<dbReference type="Proteomes" id="UP001233999">
    <property type="component" value="Unassembled WGS sequence"/>
</dbReference>
<name>A0AAD7ZBP4_DIPPU</name>
<feature type="non-terminal residue" evidence="1">
    <location>
        <position position="1"/>
    </location>
</feature>
<reference evidence="1" key="1">
    <citation type="journal article" date="2023" name="IScience">
        <title>Live-bearing cockroach genome reveals convergent evolutionary mechanisms linked to viviparity in insects and beyond.</title>
        <authorList>
            <person name="Fouks B."/>
            <person name="Harrison M.C."/>
            <person name="Mikhailova A.A."/>
            <person name="Marchal E."/>
            <person name="English S."/>
            <person name="Carruthers M."/>
            <person name="Jennings E.C."/>
            <person name="Chiamaka E.L."/>
            <person name="Frigard R.A."/>
            <person name="Pippel M."/>
            <person name="Attardo G.M."/>
            <person name="Benoit J.B."/>
            <person name="Bornberg-Bauer E."/>
            <person name="Tobe S.S."/>
        </authorList>
    </citation>
    <scope>NUCLEOTIDE SEQUENCE</scope>
    <source>
        <strain evidence="1">Stay&amp;Tobe</strain>
    </source>
</reference>